<dbReference type="GO" id="GO:0030246">
    <property type="term" value="F:carbohydrate binding"/>
    <property type="evidence" value="ECO:0007669"/>
    <property type="project" value="UniProtKB-KW"/>
</dbReference>
<reference evidence="2" key="2">
    <citation type="submission" date="2025-09" db="UniProtKB">
        <authorList>
            <consortium name="Ensembl"/>
        </authorList>
    </citation>
    <scope>IDENTIFICATION</scope>
</reference>
<dbReference type="STRING" id="56723.ENSLBEP00000021795"/>
<dbReference type="GeneTree" id="ENSGT00940000180865"/>
<evidence type="ECO:0000313" key="3">
    <source>
        <dbReference type="Proteomes" id="UP000261660"/>
    </source>
</evidence>
<evidence type="ECO:0000313" key="2">
    <source>
        <dbReference type="Ensembl" id="ENSLBEP00000021795.1"/>
    </source>
</evidence>
<reference evidence="2" key="1">
    <citation type="submission" date="2025-08" db="UniProtKB">
        <authorList>
            <consortium name="Ensembl"/>
        </authorList>
    </citation>
    <scope>IDENTIFICATION</scope>
</reference>
<evidence type="ECO:0000256" key="1">
    <source>
        <dbReference type="ARBA" id="ARBA00022734"/>
    </source>
</evidence>
<dbReference type="Gene3D" id="2.60.120.740">
    <property type="match status" value="1"/>
</dbReference>
<sequence>GFTLGCRLNLICFAVFLSLSVTKKVYRRFMLVCYMTALICEGSSAVLHCPQESVINIQSAFYGRKSDDICPHLDGSTGKSHHMDLILLNTKAIKTEKLHLANHLLLLDKH</sequence>
<dbReference type="InParanoid" id="A0A3Q3MN78"/>
<keyword evidence="1" id="KW-0430">Lectin</keyword>
<dbReference type="CDD" id="cd22823">
    <property type="entry name" value="Gal_Rha_Lectin"/>
    <property type="match status" value="1"/>
</dbReference>
<dbReference type="InterPro" id="IPR043159">
    <property type="entry name" value="Lectin_gal-bd_sf"/>
</dbReference>
<protein>
    <submittedName>
        <fullName evidence="2">Uncharacterized protein</fullName>
    </submittedName>
</protein>
<organism evidence="2 3">
    <name type="scientific">Labrus bergylta</name>
    <name type="common">ballan wrasse</name>
    <dbReference type="NCBI Taxonomy" id="56723"/>
    <lineage>
        <taxon>Eukaryota</taxon>
        <taxon>Metazoa</taxon>
        <taxon>Chordata</taxon>
        <taxon>Craniata</taxon>
        <taxon>Vertebrata</taxon>
        <taxon>Euteleostomi</taxon>
        <taxon>Actinopterygii</taxon>
        <taxon>Neopterygii</taxon>
        <taxon>Teleostei</taxon>
        <taxon>Neoteleostei</taxon>
        <taxon>Acanthomorphata</taxon>
        <taxon>Eupercaria</taxon>
        <taxon>Labriformes</taxon>
        <taxon>Labridae</taxon>
        <taxon>Labrus</taxon>
    </lineage>
</organism>
<proteinExistence type="predicted"/>
<keyword evidence="3" id="KW-1185">Reference proteome</keyword>
<dbReference type="Proteomes" id="UP000261660">
    <property type="component" value="Unplaced"/>
</dbReference>
<name>A0A3Q3MN78_9LABR</name>
<accession>A0A3Q3MN78</accession>
<dbReference type="AlphaFoldDB" id="A0A3Q3MN78"/>
<dbReference type="PANTHER" id="PTHR46780">
    <property type="entry name" value="PROTEIN EVA-1"/>
    <property type="match status" value="1"/>
</dbReference>
<dbReference type="Ensembl" id="ENSLBET00000022961.1">
    <property type="protein sequence ID" value="ENSLBEP00000021795.1"/>
    <property type="gene ID" value="ENSLBEG00000016757.1"/>
</dbReference>